<proteinExistence type="predicted"/>
<dbReference type="Proteomes" id="UP000713596">
    <property type="component" value="Unassembled WGS sequence"/>
</dbReference>
<dbReference type="SFLD" id="SFLDS00003">
    <property type="entry name" value="Haloacid_Dehalogenase"/>
    <property type="match status" value="1"/>
</dbReference>
<dbReference type="InterPro" id="IPR041492">
    <property type="entry name" value="HAD_2"/>
</dbReference>
<dbReference type="GO" id="GO:0005829">
    <property type="term" value="C:cytosol"/>
    <property type="evidence" value="ECO:0007669"/>
    <property type="project" value="TreeGrafter"/>
</dbReference>
<protein>
    <submittedName>
        <fullName evidence="1">HAD hydrolase-like protein</fullName>
    </submittedName>
</protein>
<gene>
    <name evidence="1" type="ORF">H9882_05860</name>
</gene>
<dbReference type="InterPro" id="IPR023198">
    <property type="entry name" value="PGP-like_dom2"/>
</dbReference>
<organism evidence="1 2">
    <name type="scientific">Candidatus Allofournierella pullistercoris</name>
    <dbReference type="NCBI Taxonomy" id="2838597"/>
    <lineage>
        <taxon>Bacteria</taxon>
        <taxon>Bacillati</taxon>
        <taxon>Bacillota</taxon>
        <taxon>Clostridia</taxon>
        <taxon>Eubacteriales</taxon>
        <taxon>Oscillospiraceae</taxon>
        <taxon>Allofournierella</taxon>
    </lineage>
</organism>
<dbReference type="SFLD" id="SFLDG01129">
    <property type="entry name" value="C1.5:_HAD__Beta-PGM__Phosphata"/>
    <property type="match status" value="1"/>
</dbReference>
<name>A0A948T377_9FIRM</name>
<comment type="caution">
    <text evidence="1">The sequence shown here is derived from an EMBL/GenBank/DDBJ whole genome shotgun (WGS) entry which is preliminary data.</text>
</comment>
<dbReference type="SUPFAM" id="SSF56784">
    <property type="entry name" value="HAD-like"/>
    <property type="match status" value="1"/>
</dbReference>
<dbReference type="InterPro" id="IPR036412">
    <property type="entry name" value="HAD-like_sf"/>
</dbReference>
<dbReference type="Pfam" id="PF13419">
    <property type="entry name" value="HAD_2"/>
    <property type="match status" value="1"/>
</dbReference>
<dbReference type="Gene3D" id="3.40.50.1000">
    <property type="entry name" value="HAD superfamily/HAD-like"/>
    <property type="match status" value="1"/>
</dbReference>
<reference evidence="1" key="2">
    <citation type="submission" date="2021-04" db="EMBL/GenBank/DDBJ databases">
        <authorList>
            <person name="Gilroy R."/>
        </authorList>
    </citation>
    <scope>NUCLEOTIDE SEQUENCE</scope>
    <source>
        <strain evidence="1">B5_2728</strain>
    </source>
</reference>
<reference evidence="1" key="1">
    <citation type="journal article" date="2021" name="PeerJ">
        <title>Extensive microbial diversity within the chicken gut microbiome revealed by metagenomics and culture.</title>
        <authorList>
            <person name="Gilroy R."/>
            <person name="Ravi A."/>
            <person name="Getino M."/>
            <person name="Pursley I."/>
            <person name="Horton D.L."/>
            <person name="Alikhan N.F."/>
            <person name="Baker D."/>
            <person name="Gharbi K."/>
            <person name="Hall N."/>
            <person name="Watson M."/>
            <person name="Adriaenssens E.M."/>
            <person name="Foster-Nyarko E."/>
            <person name="Jarju S."/>
            <person name="Secka A."/>
            <person name="Antonio M."/>
            <person name="Oren A."/>
            <person name="Chaudhuri R.R."/>
            <person name="La Ragione R."/>
            <person name="Hildebrand F."/>
            <person name="Pallen M.J."/>
        </authorList>
    </citation>
    <scope>NUCLEOTIDE SEQUENCE</scope>
    <source>
        <strain evidence="1">B5_2728</strain>
    </source>
</reference>
<accession>A0A948T377</accession>
<dbReference type="GO" id="GO:0004713">
    <property type="term" value="F:protein tyrosine kinase activity"/>
    <property type="evidence" value="ECO:0007669"/>
    <property type="project" value="TreeGrafter"/>
</dbReference>
<dbReference type="Gene3D" id="1.10.150.240">
    <property type="entry name" value="Putative phosphatase, domain 2"/>
    <property type="match status" value="1"/>
</dbReference>
<dbReference type="InterPro" id="IPR050155">
    <property type="entry name" value="HAD-like_hydrolase_sf"/>
</dbReference>
<dbReference type="InterPro" id="IPR023214">
    <property type="entry name" value="HAD_sf"/>
</dbReference>
<dbReference type="GO" id="GO:0016787">
    <property type="term" value="F:hydrolase activity"/>
    <property type="evidence" value="ECO:0007669"/>
    <property type="project" value="UniProtKB-KW"/>
</dbReference>
<dbReference type="PANTHER" id="PTHR43434:SF20">
    <property type="entry name" value="5'-NUCLEOTIDASE"/>
    <property type="match status" value="1"/>
</dbReference>
<dbReference type="AlphaFoldDB" id="A0A948T377"/>
<evidence type="ECO:0000313" key="2">
    <source>
        <dbReference type="Proteomes" id="UP000713596"/>
    </source>
</evidence>
<keyword evidence="1" id="KW-0378">Hydrolase</keyword>
<dbReference type="PANTHER" id="PTHR43434">
    <property type="entry name" value="PHOSPHOGLYCOLATE PHOSPHATASE"/>
    <property type="match status" value="1"/>
</dbReference>
<sequence>MRLVCFVAQFDAVLFDVDGTLIHSSPGILATMEYTFRAMGLDPSKVDLNRYLGPPLRRSFGEHFQDSAMVEKMVDIYRTQYEQEGCHQCQVYPGVVEMLTTLKEAGIRLYTATSKPTVVVEPILEEQGLASFFDFIGGASQDSSVDTKTAVMEQVLARPELQNARILMVGDRKDDMKGAADCAVPAAGVLYGYGGRQELEPFQPIFLAEDCQALTQFILQD</sequence>
<evidence type="ECO:0000313" key="1">
    <source>
        <dbReference type="EMBL" id="MBU3806401.1"/>
    </source>
</evidence>
<dbReference type="EMBL" id="JAHLFP010000047">
    <property type="protein sequence ID" value="MBU3806401.1"/>
    <property type="molecule type" value="Genomic_DNA"/>
</dbReference>